<dbReference type="InParanoid" id="A0A6J2X343"/>
<evidence type="ECO:0000313" key="3">
    <source>
        <dbReference type="RefSeq" id="XP_030745405.1"/>
    </source>
</evidence>
<name>A0A6J2X343_SITOR</name>
<feature type="region of interest" description="Disordered" evidence="1">
    <location>
        <begin position="257"/>
        <end position="313"/>
    </location>
</feature>
<sequence>MPKRKISTDKKNEMKKLNKKLKKIQEKLDRLESSDSSSSTSSSEISDSHSEVEQINSEEIPNSLQDADQAEINFDFFGIKPVDRAQVGAAMHNEIAVRWSAVLQSGLGSAQRNEIIGKYKIPENCLELLPPKTNEEIQPCLPESVAKHDNFITALQLQLGHGLAAIATVITKNLTVAEQANDNQILGEACQIIANVHNALSIHRKFKIVPHLHPDCARVAKGIKMDEHLFGKYFHEVFKTNQALRKSSLQLKKRAIPTPIAGPSGTQQKQRQSLNYQHPQYKRKFKERRREEKPKMDRNIRSLHKDQKRYRRN</sequence>
<keyword evidence="2" id="KW-1185">Reference proteome</keyword>
<dbReference type="PANTHER" id="PTHR34239:SF2">
    <property type="entry name" value="TRANSPOSABLE ELEMENT P TRANSPOSASE_THAP9 CONSERVED DOMAIN-CONTAINING PROTEIN"/>
    <property type="match status" value="1"/>
</dbReference>
<dbReference type="RefSeq" id="XP_030745405.1">
    <property type="nucleotide sequence ID" value="XM_030889545.1"/>
</dbReference>
<dbReference type="OrthoDB" id="6753089at2759"/>
<dbReference type="KEGG" id="soy:115874395"/>
<evidence type="ECO:0000256" key="1">
    <source>
        <dbReference type="SAM" id="MobiDB-lite"/>
    </source>
</evidence>
<protein>
    <submittedName>
        <fullName evidence="3">Uncharacterized protein LOC115874395</fullName>
    </submittedName>
</protein>
<gene>
    <name evidence="3" type="primary">LOC115874395</name>
</gene>
<reference evidence="3" key="1">
    <citation type="submission" date="2025-08" db="UniProtKB">
        <authorList>
            <consortium name="RefSeq"/>
        </authorList>
    </citation>
    <scope>IDENTIFICATION</scope>
    <source>
        <tissue evidence="3">Gonads</tissue>
    </source>
</reference>
<accession>A0A6J2X343</accession>
<feature type="compositionally biased region" description="Polar residues" evidence="1">
    <location>
        <begin position="264"/>
        <end position="278"/>
    </location>
</feature>
<evidence type="ECO:0000313" key="2">
    <source>
        <dbReference type="Proteomes" id="UP000504635"/>
    </source>
</evidence>
<dbReference type="PANTHER" id="PTHR34239">
    <property type="entry name" value="APPLE DOMAIN-CONTAINING PROTEIN"/>
    <property type="match status" value="1"/>
</dbReference>
<feature type="compositionally biased region" description="Basic and acidic residues" evidence="1">
    <location>
        <begin position="288"/>
        <end position="305"/>
    </location>
</feature>
<proteinExistence type="predicted"/>
<feature type="compositionally biased region" description="Low complexity" evidence="1">
    <location>
        <begin position="34"/>
        <end position="45"/>
    </location>
</feature>
<dbReference type="GeneID" id="115874395"/>
<dbReference type="Proteomes" id="UP000504635">
    <property type="component" value="Unplaced"/>
</dbReference>
<feature type="compositionally biased region" description="Polar residues" evidence="1">
    <location>
        <begin position="53"/>
        <end position="62"/>
    </location>
</feature>
<dbReference type="AlphaFoldDB" id="A0A6J2X343"/>
<feature type="region of interest" description="Disordered" evidence="1">
    <location>
        <begin position="26"/>
        <end position="62"/>
    </location>
</feature>
<organism evidence="2 3">
    <name type="scientific">Sitophilus oryzae</name>
    <name type="common">Rice weevil</name>
    <name type="synonym">Curculio oryzae</name>
    <dbReference type="NCBI Taxonomy" id="7048"/>
    <lineage>
        <taxon>Eukaryota</taxon>
        <taxon>Metazoa</taxon>
        <taxon>Ecdysozoa</taxon>
        <taxon>Arthropoda</taxon>
        <taxon>Hexapoda</taxon>
        <taxon>Insecta</taxon>
        <taxon>Pterygota</taxon>
        <taxon>Neoptera</taxon>
        <taxon>Endopterygota</taxon>
        <taxon>Coleoptera</taxon>
        <taxon>Polyphaga</taxon>
        <taxon>Cucujiformia</taxon>
        <taxon>Curculionidae</taxon>
        <taxon>Dryophthorinae</taxon>
        <taxon>Sitophilus</taxon>
    </lineage>
</organism>